<dbReference type="PANTHER" id="PTHR11552">
    <property type="entry name" value="GLUCOSE-METHANOL-CHOLINE GMC OXIDOREDUCTASE"/>
    <property type="match status" value="1"/>
</dbReference>
<dbReference type="STRING" id="331657.A0A4U0WHC3"/>
<keyword evidence="8" id="KW-0812">Transmembrane</keyword>
<feature type="domain" description="Glucose-methanol-choline oxidoreductase N-terminal" evidence="9">
    <location>
        <begin position="110"/>
        <end position="124"/>
    </location>
</feature>
<comment type="cofactor">
    <cofactor evidence="1 7">
        <name>FAD</name>
        <dbReference type="ChEBI" id="CHEBI:57692"/>
    </cofactor>
</comment>
<keyword evidence="4 7" id="KW-0274">FAD</keyword>
<dbReference type="Pfam" id="PF00732">
    <property type="entry name" value="GMC_oxred_N"/>
    <property type="match status" value="1"/>
</dbReference>
<keyword evidence="11" id="KW-1185">Reference proteome</keyword>
<dbReference type="InterPro" id="IPR012132">
    <property type="entry name" value="GMC_OxRdtase"/>
</dbReference>
<comment type="caution">
    <text evidence="10">The sequence shown here is derived from an EMBL/GenBank/DDBJ whole genome shotgun (WGS) entry which is preliminary data.</text>
</comment>
<organism evidence="10 11">
    <name type="scientific">Cryomyces minteri</name>
    <dbReference type="NCBI Taxonomy" id="331657"/>
    <lineage>
        <taxon>Eukaryota</taxon>
        <taxon>Fungi</taxon>
        <taxon>Dikarya</taxon>
        <taxon>Ascomycota</taxon>
        <taxon>Pezizomycotina</taxon>
        <taxon>Dothideomycetes</taxon>
        <taxon>Dothideomycetes incertae sedis</taxon>
        <taxon>Cryomyces</taxon>
    </lineage>
</organism>
<dbReference type="GO" id="GO:0050660">
    <property type="term" value="F:flavin adenine dinucleotide binding"/>
    <property type="evidence" value="ECO:0007669"/>
    <property type="project" value="InterPro"/>
</dbReference>
<dbReference type="SUPFAM" id="SSF54373">
    <property type="entry name" value="FAD-linked reductases, C-terminal domain"/>
    <property type="match status" value="1"/>
</dbReference>
<evidence type="ECO:0000256" key="8">
    <source>
        <dbReference type="SAM" id="Phobius"/>
    </source>
</evidence>
<dbReference type="Proteomes" id="UP000308768">
    <property type="component" value="Unassembled WGS sequence"/>
</dbReference>
<dbReference type="SUPFAM" id="SSF51905">
    <property type="entry name" value="FAD/NAD(P)-binding domain"/>
    <property type="match status" value="1"/>
</dbReference>
<feature type="transmembrane region" description="Helical" evidence="8">
    <location>
        <begin position="39"/>
        <end position="62"/>
    </location>
</feature>
<accession>A0A4U0WHC3</accession>
<dbReference type="PANTHER" id="PTHR11552:SF201">
    <property type="entry name" value="GLUCOSE-METHANOL-CHOLINE OXIDOREDUCTASE N-TERMINAL DOMAIN-CONTAINING PROTEIN"/>
    <property type="match status" value="1"/>
</dbReference>
<name>A0A4U0WHC3_9PEZI</name>
<keyword evidence="8" id="KW-1133">Transmembrane helix</keyword>
<dbReference type="GO" id="GO:0016614">
    <property type="term" value="F:oxidoreductase activity, acting on CH-OH group of donors"/>
    <property type="evidence" value="ECO:0007669"/>
    <property type="project" value="InterPro"/>
</dbReference>
<evidence type="ECO:0000256" key="7">
    <source>
        <dbReference type="PIRSR" id="PIRSR000137-2"/>
    </source>
</evidence>
<sequence>MAQSDLEAGDVNARRMQQGVKAGKKGYSWYSRLNRTKKILLWLLGLVAILAIVLGVGLGVGLKKSPSSGIAREVILEREGTIWVAKGVRFACEGGEHLAKASLEVVVSAGSVQSPQLLELSGVGSPTILRNAGIKIKVDNPNVGENLQEHMMTAMIYEIDPSIDTPDDLKTDAALAEAADLAYSTSQTAERMEALQSRVALLARAGTTRERILARQFAPEKRLGQVEYIFDLGNWSPDFKSIPGKKYGTILQILQYPFSRGSIHVPATASDRPTTVDDKPSIDPKYFEGEGGQVDFDVIATAQKFADTICSTKPLSDIIIARAFPPPSPSTTEAEDFTDFVRDHTITDWHPVGTCAMGGAVGMKNGVVDERLRVYGVKGLRVADASIMPLQVSAHTQATVYAIGEKCASMILEDKSR</sequence>
<keyword evidence="3" id="KW-0285">Flavoprotein</keyword>
<protein>
    <recommendedName>
        <fullName evidence="9">Glucose-methanol-choline oxidoreductase N-terminal domain-containing protein</fullName>
    </recommendedName>
</protein>
<evidence type="ECO:0000259" key="9">
    <source>
        <dbReference type="PROSITE" id="PS00624"/>
    </source>
</evidence>
<dbReference type="Gene3D" id="3.30.560.10">
    <property type="entry name" value="Glucose Oxidase, domain 3"/>
    <property type="match status" value="1"/>
</dbReference>
<dbReference type="InterPro" id="IPR007867">
    <property type="entry name" value="GMC_OxRtase_C"/>
</dbReference>
<evidence type="ECO:0000313" key="11">
    <source>
        <dbReference type="Proteomes" id="UP000308768"/>
    </source>
</evidence>
<dbReference type="EMBL" id="NAJN01001579">
    <property type="protein sequence ID" value="TKA62352.1"/>
    <property type="molecule type" value="Genomic_DNA"/>
</dbReference>
<evidence type="ECO:0000256" key="4">
    <source>
        <dbReference type="ARBA" id="ARBA00022827"/>
    </source>
</evidence>
<reference evidence="10 11" key="1">
    <citation type="submission" date="2017-03" db="EMBL/GenBank/DDBJ databases">
        <title>Genomes of endolithic fungi from Antarctica.</title>
        <authorList>
            <person name="Coleine C."/>
            <person name="Masonjones S."/>
            <person name="Stajich J.E."/>
        </authorList>
    </citation>
    <scope>NUCLEOTIDE SEQUENCE [LARGE SCALE GENOMIC DNA]</scope>
    <source>
        <strain evidence="10 11">CCFEE 5187</strain>
    </source>
</reference>
<dbReference type="OrthoDB" id="269227at2759"/>
<dbReference type="Pfam" id="PF05199">
    <property type="entry name" value="GMC_oxred_C"/>
    <property type="match status" value="1"/>
</dbReference>
<keyword evidence="5" id="KW-0560">Oxidoreductase</keyword>
<evidence type="ECO:0000256" key="3">
    <source>
        <dbReference type="ARBA" id="ARBA00022630"/>
    </source>
</evidence>
<feature type="active site" description="Proton acceptor" evidence="6">
    <location>
        <position position="395"/>
    </location>
</feature>
<evidence type="ECO:0000256" key="2">
    <source>
        <dbReference type="ARBA" id="ARBA00010790"/>
    </source>
</evidence>
<dbReference type="Gene3D" id="3.50.50.60">
    <property type="entry name" value="FAD/NAD(P)-binding domain"/>
    <property type="match status" value="1"/>
</dbReference>
<evidence type="ECO:0000256" key="1">
    <source>
        <dbReference type="ARBA" id="ARBA00001974"/>
    </source>
</evidence>
<gene>
    <name evidence="10" type="ORF">B0A49_12028</name>
</gene>
<feature type="binding site" evidence="7">
    <location>
        <begin position="349"/>
        <end position="350"/>
    </location>
    <ligand>
        <name>FAD</name>
        <dbReference type="ChEBI" id="CHEBI:57692"/>
    </ligand>
</feature>
<dbReference type="InterPro" id="IPR036188">
    <property type="entry name" value="FAD/NAD-bd_sf"/>
</dbReference>
<proteinExistence type="inferred from homology"/>
<comment type="similarity">
    <text evidence="2">Belongs to the GMC oxidoreductase family.</text>
</comment>
<feature type="active site" description="Proton donor" evidence="6">
    <location>
        <position position="350"/>
    </location>
</feature>
<evidence type="ECO:0000256" key="6">
    <source>
        <dbReference type="PIRSR" id="PIRSR000137-1"/>
    </source>
</evidence>
<dbReference type="PROSITE" id="PS00624">
    <property type="entry name" value="GMC_OXRED_2"/>
    <property type="match status" value="1"/>
</dbReference>
<evidence type="ECO:0000256" key="5">
    <source>
        <dbReference type="ARBA" id="ARBA00023002"/>
    </source>
</evidence>
<evidence type="ECO:0000313" key="10">
    <source>
        <dbReference type="EMBL" id="TKA62352.1"/>
    </source>
</evidence>
<dbReference type="InterPro" id="IPR000172">
    <property type="entry name" value="GMC_OxRdtase_N"/>
</dbReference>
<dbReference type="PIRSF" id="PIRSF000137">
    <property type="entry name" value="Alcohol_oxidase"/>
    <property type="match status" value="1"/>
</dbReference>
<dbReference type="AlphaFoldDB" id="A0A4U0WHC3"/>
<keyword evidence="8" id="KW-0472">Membrane</keyword>